<protein>
    <recommendedName>
        <fullName evidence="2">GH18 domain-containing protein</fullName>
    </recommendedName>
</protein>
<gene>
    <name evidence="3" type="ORF">LCGC14_1637400</name>
</gene>
<dbReference type="SUPFAM" id="SSF51055">
    <property type="entry name" value="Carbohydrate binding domain"/>
    <property type="match status" value="1"/>
</dbReference>
<dbReference type="Gene3D" id="2.60.40.10">
    <property type="entry name" value="Immunoglobulins"/>
    <property type="match status" value="2"/>
</dbReference>
<dbReference type="InterPro" id="IPR013783">
    <property type="entry name" value="Ig-like_fold"/>
</dbReference>
<evidence type="ECO:0000313" key="3">
    <source>
        <dbReference type="EMBL" id="KKM21244.1"/>
    </source>
</evidence>
<dbReference type="InterPro" id="IPR036573">
    <property type="entry name" value="CBM_sf_5/12"/>
</dbReference>
<dbReference type="Gene3D" id="2.10.10.20">
    <property type="entry name" value="Carbohydrate-binding module superfamily 5/12"/>
    <property type="match status" value="1"/>
</dbReference>
<dbReference type="InterPro" id="IPR003610">
    <property type="entry name" value="CBM5/12"/>
</dbReference>
<keyword evidence="1" id="KW-0378">Hydrolase</keyword>
<sequence>MVVFKFNCKINVIFKIWAEELMSSQMIIKNAFKLSVVSLSFVGLSAHAAVDCSTLTQWQAGQTHTGGSQVHAQESAYEAKWWTQSNPVENAGEYQEWQLLGVCDSAVTESQAPVITLLTPANNSLFNDEDSVVIEVRATDADGSVASVEFFVDGSSVAVDNTAPFTTNWQAVAGSHQLSAVATDDKGATSIQVSNTISVTEVVDPVNQAPVAAISFSTLPEQLIVGSQVVFALSGTDSDGQVTGLSFAANGIDVHQASTASSSYAWQATALGQATFTLTVTDNEGATAQVTKVLTVVEENTGPVPGTDCRPQGLYQTPGVNTPYCTVYDADGREIMGTDHPRRVIGYFTSWRNGANSQPSYLVNDIPWDKIT</sequence>
<dbReference type="GO" id="GO:0004553">
    <property type="term" value="F:hydrolase activity, hydrolyzing O-glycosyl compounds"/>
    <property type="evidence" value="ECO:0007669"/>
    <property type="project" value="InterPro"/>
</dbReference>
<dbReference type="AlphaFoldDB" id="A0A0F9IN58"/>
<comment type="caution">
    <text evidence="3">The sequence shown here is derived from an EMBL/GenBank/DDBJ whole genome shotgun (WGS) entry which is preliminary data.</text>
</comment>
<dbReference type="EMBL" id="LAZR01013591">
    <property type="protein sequence ID" value="KKM21244.1"/>
    <property type="molecule type" value="Genomic_DNA"/>
</dbReference>
<dbReference type="Pfam" id="PF17957">
    <property type="entry name" value="Big_7"/>
    <property type="match status" value="1"/>
</dbReference>
<feature type="non-terminal residue" evidence="3">
    <location>
        <position position="372"/>
    </location>
</feature>
<dbReference type="Pfam" id="PF17963">
    <property type="entry name" value="Big_9"/>
    <property type="match status" value="1"/>
</dbReference>
<dbReference type="GO" id="GO:0005576">
    <property type="term" value="C:extracellular region"/>
    <property type="evidence" value="ECO:0007669"/>
    <property type="project" value="InterPro"/>
</dbReference>
<dbReference type="GO" id="GO:0030246">
    <property type="term" value="F:carbohydrate binding"/>
    <property type="evidence" value="ECO:0007669"/>
    <property type="project" value="InterPro"/>
</dbReference>
<name>A0A0F9IN58_9ZZZZ</name>
<dbReference type="CDD" id="cd12215">
    <property type="entry name" value="ChiC_BD"/>
    <property type="match status" value="1"/>
</dbReference>
<dbReference type="PROSITE" id="PS51910">
    <property type="entry name" value="GH18_2"/>
    <property type="match status" value="1"/>
</dbReference>
<proteinExistence type="predicted"/>
<dbReference type="InterPro" id="IPR001223">
    <property type="entry name" value="Glyco_hydro18_cat"/>
</dbReference>
<accession>A0A0F9IN58</accession>
<reference evidence="3" key="1">
    <citation type="journal article" date="2015" name="Nature">
        <title>Complex archaea that bridge the gap between prokaryotes and eukaryotes.</title>
        <authorList>
            <person name="Spang A."/>
            <person name="Saw J.H."/>
            <person name="Jorgensen S.L."/>
            <person name="Zaremba-Niedzwiedzka K."/>
            <person name="Martijn J."/>
            <person name="Lind A.E."/>
            <person name="van Eijk R."/>
            <person name="Schleper C."/>
            <person name="Guy L."/>
            <person name="Ettema T.J."/>
        </authorList>
    </citation>
    <scope>NUCLEOTIDE SEQUENCE</scope>
</reference>
<dbReference type="SMART" id="SM00495">
    <property type="entry name" value="ChtBD3"/>
    <property type="match status" value="1"/>
</dbReference>
<evidence type="ECO:0000259" key="2">
    <source>
        <dbReference type="PROSITE" id="PS51910"/>
    </source>
</evidence>
<organism evidence="3">
    <name type="scientific">marine sediment metagenome</name>
    <dbReference type="NCBI Taxonomy" id="412755"/>
    <lineage>
        <taxon>unclassified sequences</taxon>
        <taxon>metagenomes</taxon>
        <taxon>ecological metagenomes</taxon>
    </lineage>
</organism>
<dbReference type="GO" id="GO:0005975">
    <property type="term" value="P:carbohydrate metabolic process"/>
    <property type="evidence" value="ECO:0007669"/>
    <property type="project" value="InterPro"/>
</dbReference>
<evidence type="ECO:0000256" key="1">
    <source>
        <dbReference type="ARBA" id="ARBA00022801"/>
    </source>
</evidence>
<feature type="domain" description="GH18" evidence="2">
    <location>
        <begin position="342"/>
        <end position="372"/>
    </location>
</feature>